<evidence type="ECO:0000313" key="1">
    <source>
        <dbReference type="EMBL" id="KFB42647.1"/>
    </source>
</evidence>
<organism evidence="1">
    <name type="scientific">Anopheles sinensis</name>
    <name type="common">Mosquito</name>
    <dbReference type="NCBI Taxonomy" id="74873"/>
    <lineage>
        <taxon>Eukaryota</taxon>
        <taxon>Metazoa</taxon>
        <taxon>Ecdysozoa</taxon>
        <taxon>Arthropoda</taxon>
        <taxon>Hexapoda</taxon>
        <taxon>Insecta</taxon>
        <taxon>Pterygota</taxon>
        <taxon>Neoptera</taxon>
        <taxon>Endopterygota</taxon>
        <taxon>Diptera</taxon>
        <taxon>Nematocera</taxon>
        <taxon>Culicoidea</taxon>
        <taxon>Culicidae</taxon>
        <taxon>Anophelinae</taxon>
        <taxon>Anopheles</taxon>
    </lineage>
</organism>
<dbReference type="EMBL" id="KE525212">
    <property type="protein sequence ID" value="KFB42647.1"/>
    <property type="molecule type" value="Genomic_DNA"/>
</dbReference>
<gene>
    <name evidence="1" type="ORF">ZHAS_00010395</name>
</gene>
<dbReference type="VEuPathDB" id="VectorBase:ASIC010395"/>
<proteinExistence type="predicted"/>
<dbReference type="VEuPathDB" id="VectorBase:ASIS016731"/>
<keyword evidence="3" id="KW-1185">Reference proteome</keyword>
<dbReference type="EnsemblMetazoa" id="ASIC010395-RA">
    <property type="protein sequence ID" value="ASIC010395-PA"/>
    <property type="gene ID" value="ASIC010395"/>
</dbReference>
<reference evidence="1 3" key="1">
    <citation type="journal article" date="2014" name="BMC Genomics">
        <title>Genome sequence of Anopheles sinensis provides insight into genetics basis of mosquito competence for malaria parasites.</title>
        <authorList>
            <person name="Zhou D."/>
            <person name="Zhang D."/>
            <person name="Ding G."/>
            <person name="Shi L."/>
            <person name="Hou Q."/>
            <person name="Ye Y."/>
            <person name="Xu Y."/>
            <person name="Zhou H."/>
            <person name="Xiong C."/>
            <person name="Li S."/>
            <person name="Yu J."/>
            <person name="Hong S."/>
            <person name="Yu X."/>
            <person name="Zou P."/>
            <person name="Chen C."/>
            <person name="Chang X."/>
            <person name="Wang W."/>
            <person name="Lv Y."/>
            <person name="Sun Y."/>
            <person name="Ma L."/>
            <person name="Shen B."/>
            <person name="Zhu C."/>
        </authorList>
    </citation>
    <scope>NUCLEOTIDE SEQUENCE [LARGE SCALE GENOMIC DNA]</scope>
</reference>
<protein>
    <submittedName>
        <fullName evidence="1 2">Uncharacterized protein</fullName>
    </submittedName>
</protein>
<dbReference type="AlphaFoldDB" id="A0A084VXF3"/>
<evidence type="ECO:0000313" key="3">
    <source>
        <dbReference type="Proteomes" id="UP000030765"/>
    </source>
</evidence>
<dbReference type="EMBL" id="ATLV01018050">
    <property type="status" value="NOT_ANNOTATED_CDS"/>
    <property type="molecule type" value="Genomic_DNA"/>
</dbReference>
<dbReference type="Proteomes" id="UP000030765">
    <property type="component" value="Unassembled WGS sequence"/>
</dbReference>
<sequence>MSAVEVEVKDVPCEEAGPKVLEPRLRNVQTQHGHYTTVDEENIVVLKRCFTPQPTPEDNVEEQQVVWFEEFVPLTEEEHYQSMCCLLPAGSIVLRHGPADPEETSGYRLVGTLASAGCSSIC</sequence>
<name>A0A084VXF3_ANOSI</name>
<accession>A0A084VXF3</accession>
<evidence type="ECO:0000313" key="2">
    <source>
        <dbReference type="EnsemblMetazoa" id="ASIC010395-PA"/>
    </source>
</evidence>
<reference evidence="2" key="2">
    <citation type="submission" date="2020-05" db="UniProtKB">
        <authorList>
            <consortium name="EnsemblMetazoa"/>
        </authorList>
    </citation>
    <scope>IDENTIFICATION</scope>
</reference>
<dbReference type="OrthoDB" id="424794at2759"/>